<dbReference type="AlphaFoldDB" id="A0A7U3YNE2"/>
<gene>
    <name evidence="1" type="ordered locus">Despr_2444</name>
</gene>
<dbReference type="RefSeq" id="WP_015725109.1">
    <property type="nucleotide sequence ID" value="NC_014972.1"/>
</dbReference>
<proteinExistence type="predicted"/>
<dbReference type="KEGG" id="dpr:Despr_2444"/>
<organism evidence="1 2">
    <name type="scientific">Desulfobulbus propionicus (strain ATCC 33891 / DSM 2032 / VKM B-1956 / 1pr3)</name>
    <dbReference type="NCBI Taxonomy" id="577650"/>
    <lineage>
        <taxon>Bacteria</taxon>
        <taxon>Pseudomonadati</taxon>
        <taxon>Thermodesulfobacteriota</taxon>
        <taxon>Desulfobulbia</taxon>
        <taxon>Desulfobulbales</taxon>
        <taxon>Desulfobulbaceae</taxon>
        <taxon>Desulfobulbus</taxon>
    </lineage>
</organism>
<evidence type="ECO:0000313" key="2">
    <source>
        <dbReference type="Proteomes" id="UP000006365"/>
    </source>
</evidence>
<reference evidence="1 2" key="1">
    <citation type="journal article" date="2011" name="Stand. Genomic Sci.">
        <title>Complete genome sequence of Desulfobulbus propionicus type strain (1pr3).</title>
        <authorList>
            <person name="Pagani I."/>
            <person name="Lapidus A."/>
            <person name="Nolan M."/>
            <person name="Lucas S."/>
            <person name="Hammon N."/>
            <person name="Deshpande S."/>
            <person name="Cheng J.F."/>
            <person name="Chertkov O."/>
            <person name="Davenport K."/>
            <person name="Tapia R."/>
            <person name="Han C."/>
            <person name="Goodwin L."/>
            <person name="Pitluck S."/>
            <person name="Liolios K."/>
            <person name="Mavromatis K."/>
            <person name="Ivanova N."/>
            <person name="Mikhailova N."/>
            <person name="Pati A."/>
            <person name="Chen A."/>
            <person name="Palaniappan K."/>
            <person name="Land M."/>
            <person name="Hauser L."/>
            <person name="Chang Y.J."/>
            <person name="Jeffries C.D."/>
            <person name="Detter J.C."/>
            <person name="Brambilla E."/>
            <person name="Kannan K.P."/>
            <person name="Djao O.D."/>
            <person name="Rohde M."/>
            <person name="Pukall R."/>
            <person name="Spring S."/>
            <person name="Goker M."/>
            <person name="Sikorski J."/>
            <person name="Woyke T."/>
            <person name="Bristow J."/>
            <person name="Eisen J.A."/>
            <person name="Markowitz V."/>
            <person name="Hugenholtz P."/>
            <person name="Kyrpides N.C."/>
            <person name="Klenk H.P."/>
        </authorList>
    </citation>
    <scope>NUCLEOTIDE SEQUENCE [LARGE SCALE GENOMIC DNA]</scope>
    <source>
        <strain evidence="2">ATCC 33891 / DSM 2032 / 1pr3</strain>
    </source>
</reference>
<evidence type="ECO:0000313" key="1">
    <source>
        <dbReference type="EMBL" id="ADW18583.1"/>
    </source>
</evidence>
<protein>
    <submittedName>
        <fullName evidence="1">Uncharacterized protein</fullName>
    </submittedName>
</protein>
<dbReference type="EMBL" id="CP002364">
    <property type="protein sequence ID" value="ADW18583.1"/>
    <property type="molecule type" value="Genomic_DNA"/>
</dbReference>
<name>A0A7U3YNE2_DESPD</name>
<sequence>MPESYGWETIEAAEELYIIDGLTFEQVAERTGVSVSQLKRWSADSQPTWPERRREYRQAQVSVRRGVMLAKAKLIESVIETEDAQKAYAFGALVNSGKLIEAEARERGAAPNAAIAMPDGAATDHLPEGGDMVEALRTAVQARIAALVNQPGAITLGAIKELMTAMELLDSKRAASIDEHVTPGGLSDEAAEAIRRQILGLKH</sequence>
<dbReference type="Proteomes" id="UP000006365">
    <property type="component" value="Chromosome"/>
</dbReference>
<keyword evidence="2" id="KW-1185">Reference proteome</keyword>
<accession>A0A7U3YNE2</accession>